<dbReference type="AlphaFoldDB" id="A0ABD0K4D5"/>
<reference evidence="1 2" key="1">
    <citation type="journal article" date="2023" name="Sci. Data">
        <title>Genome assembly of the Korean intertidal mud-creeper Batillaria attramentaria.</title>
        <authorList>
            <person name="Patra A.K."/>
            <person name="Ho P.T."/>
            <person name="Jun S."/>
            <person name="Lee S.J."/>
            <person name="Kim Y."/>
            <person name="Won Y.J."/>
        </authorList>
    </citation>
    <scope>NUCLEOTIDE SEQUENCE [LARGE SCALE GENOMIC DNA]</scope>
    <source>
        <strain evidence="1">Wonlab-2016</strain>
    </source>
</reference>
<gene>
    <name evidence="1" type="ORF">BaRGS_00026932</name>
</gene>
<comment type="caution">
    <text evidence="1">The sequence shown here is derived from an EMBL/GenBank/DDBJ whole genome shotgun (WGS) entry which is preliminary data.</text>
</comment>
<keyword evidence="2" id="KW-1185">Reference proteome</keyword>
<name>A0ABD0K4D5_9CAEN</name>
<protein>
    <submittedName>
        <fullName evidence="1">Uncharacterized protein</fullName>
    </submittedName>
</protein>
<dbReference type="EMBL" id="JACVVK020000256">
    <property type="protein sequence ID" value="KAK7481785.1"/>
    <property type="molecule type" value="Genomic_DNA"/>
</dbReference>
<sequence>MPRLTDTQRNNAIGHCKQKRLNKPWPHTLVFQDTLSLRCGHVSTTLKVPMTGLGKVDPKSPLRPRIVTSGSAIFGIAPRQQHRQHPKSLNCEEFPIKLFATASEKQDFWPEDQCDGTR</sequence>
<dbReference type="Proteomes" id="UP001519460">
    <property type="component" value="Unassembled WGS sequence"/>
</dbReference>
<proteinExistence type="predicted"/>
<evidence type="ECO:0000313" key="1">
    <source>
        <dbReference type="EMBL" id="KAK7481785.1"/>
    </source>
</evidence>
<accession>A0ABD0K4D5</accession>
<organism evidence="1 2">
    <name type="scientific">Batillaria attramentaria</name>
    <dbReference type="NCBI Taxonomy" id="370345"/>
    <lineage>
        <taxon>Eukaryota</taxon>
        <taxon>Metazoa</taxon>
        <taxon>Spiralia</taxon>
        <taxon>Lophotrochozoa</taxon>
        <taxon>Mollusca</taxon>
        <taxon>Gastropoda</taxon>
        <taxon>Caenogastropoda</taxon>
        <taxon>Sorbeoconcha</taxon>
        <taxon>Cerithioidea</taxon>
        <taxon>Batillariidae</taxon>
        <taxon>Batillaria</taxon>
    </lineage>
</organism>
<evidence type="ECO:0000313" key="2">
    <source>
        <dbReference type="Proteomes" id="UP001519460"/>
    </source>
</evidence>